<sequence>MTDLPADQDIKKKSKHSWLNLFKTKPFSNQNKHSPFIITGIFGAPLEYAAQCGTTTPSGLAVPDPVNRCFMEILARGLRVEGLFRLSGSVQEVDQLQYEFDQPPTYGKYLDLAQYDIHAITSLVKKYLRALPDPVIPFAYQPRFIHLLESRQPNQDDRQLVFSLAKLIKDELPTTHYHVMHYIVLVTSWVQHSAQYNRMNPEAMAVILAPICAGLEKSFDQVAMATGLAPLASPPSPASSAPLPTSPACPSLPAHGSMSSPTSSSISSNNAFWLPGRTLLHHLHAGLSSPSPPSQEQVELLLHKTGQWTTLWRLMIEHNDVLLDHWRQTTPTYPFSLQDGSDPLFAYHQRHSMPHPFWSTSTLLIPDHMPANPTNFGYRLPPCLFDDQPQHDSSPSSPLFPPVDPLPSIHPHHHPPQHNSFRRRPHLLGVAKDDEHIYLNTPSPPPLPIPEFHDQDIKPPKKPSLLLRRPKSIASLHPRFKTRVS</sequence>
<evidence type="ECO:0000313" key="5">
    <source>
        <dbReference type="Proteomes" id="UP000242146"/>
    </source>
</evidence>
<evidence type="ECO:0000256" key="2">
    <source>
        <dbReference type="SAM" id="MobiDB-lite"/>
    </source>
</evidence>
<feature type="region of interest" description="Disordered" evidence="2">
    <location>
        <begin position="380"/>
        <end position="423"/>
    </location>
</feature>
<dbReference type="Proteomes" id="UP000242146">
    <property type="component" value="Unassembled WGS sequence"/>
</dbReference>
<dbReference type="InterPro" id="IPR051025">
    <property type="entry name" value="RhoGAP"/>
</dbReference>
<dbReference type="CDD" id="cd00159">
    <property type="entry name" value="RhoGAP"/>
    <property type="match status" value="1"/>
</dbReference>
<feature type="compositionally biased region" description="Low complexity" evidence="2">
    <location>
        <begin position="238"/>
        <end position="263"/>
    </location>
</feature>
<proteinExistence type="predicted"/>
<dbReference type="InterPro" id="IPR008936">
    <property type="entry name" value="Rho_GTPase_activation_prot"/>
</dbReference>
<dbReference type="Gene3D" id="1.10.555.10">
    <property type="entry name" value="Rho GTPase activation protein"/>
    <property type="match status" value="1"/>
</dbReference>
<feature type="compositionally biased region" description="Basic residues" evidence="2">
    <location>
        <begin position="410"/>
        <end position="423"/>
    </location>
</feature>
<dbReference type="EMBL" id="MCGT01000014">
    <property type="protein sequence ID" value="ORX53926.1"/>
    <property type="molecule type" value="Genomic_DNA"/>
</dbReference>
<dbReference type="SMART" id="SM00324">
    <property type="entry name" value="RhoGAP"/>
    <property type="match status" value="1"/>
</dbReference>
<dbReference type="STRING" id="101127.A0A1X2GHE4"/>
<dbReference type="PANTHER" id="PTHR15228:SF25">
    <property type="entry name" value="F-BAR DOMAIN-CONTAINING PROTEIN"/>
    <property type="match status" value="1"/>
</dbReference>
<feature type="region of interest" description="Disordered" evidence="2">
    <location>
        <begin position="233"/>
        <end position="263"/>
    </location>
</feature>
<gene>
    <name evidence="4" type="ORF">DM01DRAFT_1374090</name>
</gene>
<protein>
    <submittedName>
        <fullName evidence="4">RhoGAP-domain-containing protein</fullName>
    </submittedName>
</protein>
<dbReference type="Pfam" id="PF00620">
    <property type="entry name" value="RhoGAP"/>
    <property type="match status" value="1"/>
</dbReference>
<keyword evidence="5" id="KW-1185">Reference proteome</keyword>
<organism evidence="4 5">
    <name type="scientific">Hesseltinella vesiculosa</name>
    <dbReference type="NCBI Taxonomy" id="101127"/>
    <lineage>
        <taxon>Eukaryota</taxon>
        <taxon>Fungi</taxon>
        <taxon>Fungi incertae sedis</taxon>
        <taxon>Mucoromycota</taxon>
        <taxon>Mucoromycotina</taxon>
        <taxon>Mucoromycetes</taxon>
        <taxon>Mucorales</taxon>
        <taxon>Cunninghamellaceae</taxon>
        <taxon>Hesseltinella</taxon>
    </lineage>
</organism>
<dbReference type="OrthoDB" id="79452at2759"/>
<comment type="caution">
    <text evidence="4">The sequence shown here is derived from an EMBL/GenBank/DDBJ whole genome shotgun (WGS) entry which is preliminary data.</text>
</comment>
<dbReference type="SUPFAM" id="SSF48350">
    <property type="entry name" value="GTPase activation domain, GAP"/>
    <property type="match status" value="1"/>
</dbReference>
<reference evidence="4 5" key="1">
    <citation type="submission" date="2016-07" db="EMBL/GenBank/DDBJ databases">
        <title>Pervasive Adenine N6-methylation of Active Genes in Fungi.</title>
        <authorList>
            <consortium name="DOE Joint Genome Institute"/>
            <person name="Mondo S.J."/>
            <person name="Dannebaum R.O."/>
            <person name="Kuo R.C."/>
            <person name="Labutti K."/>
            <person name="Haridas S."/>
            <person name="Kuo A."/>
            <person name="Salamov A."/>
            <person name="Ahrendt S.R."/>
            <person name="Lipzen A."/>
            <person name="Sullivan W."/>
            <person name="Andreopoulos W.B."/>
            <person name="Clum A."/>
            <person name="Lindquist E."/>
            <person name="Daum C."/>
            <person name="Ramamoorthy G.K."/>
            <person name="Gryganskyi A."/>
            <person name="Culley D."/>
            <person name="Magnuson J.K."/>
            <person name="James T.Y."/>
            <person name="O'Malley M.A."/>
            <person name="Stajich J.E."/>
            <person name="Spatafora J.W."/>
            <person name="Visel A."/>
            <person name="Grigoriev I.V."/>
        </authorList>
    </citation>
    <scope>NUCLEOTIDE SEQUENCE [LARGE SCALE GENOMIC DNA]</scope>
    <source>
        <strain evidence="4 5">NRRL 3301</strain>
    </source>
</reference>
<feature type="domain" description="Rho-GAP" evidence="3">
    <location>
        <begin position="44"/>
        <end position="239"/>
    </location>
</feature>
<evidence type="ECO:0000259" key="3">
    <source>
        <dbReference type="PROSITE" id="PS50238"/>
    </source>
</evidence>
<dbReference type="InterPro" id="IPR000198">
    <property type="entry name" value="RhoGAP_dom"/>
</dbReference>
<evidence type="ECO:0000313" key="4">
    <source>
        <dbReference type="EMBL" id="ORX53926.1"/>
    </source>
</evidence>
<dbReference type="GO" id="GO:0005096">
    <property type="term" value="F:GTPase activator activity"/>
    <property type="evidence" value="ECO:0007669"/>
    <property type="project" value="UniProtKB-KW"/>
</dbReference>
<accession>A0A1X2GHE4</accession>
<feature type="region of interest" description="Disordered" evidence="2">
    <location>
        <begin position="436"/>
        <end position="465"/>
    </location>
</feature>
<dbReference type="PROSITE" id="PS50238">
    <property type="entry name" value="RHOGAP"/>
    <property type="match status" value="1"/>
</dbReference>
<dbReference type="PANTHER" id="PTHR15228">
    <property type="entry name" value="SPERMATHECAL PHYSIOLOGY VARIANT"/>
    <property type="match status" value="1"/>
</dbReference>
<dbReference type="GO" id="GO:0007165">
    <property type="term" value="P:signal transduction"/>
    <property type="evidence" value="ECO:0007669"/>
    <property type="project" value="InterPro"/>
</dbReference>
<dbReference type="AlphaFoldDB" id="A0A1X2GHE4"/>
<name>A0A1X2GHE4_9FUNG</name>
<evidence type="ECO:0000256" key="1">
    <source>
        <dbReference type="ARBA" id="ARBA00022468"/>
    </source>
</evidence>
<keyword evidence="1" id="KW-0343">GTPase activation</keyword>